<proteinExistence type="predicted"/>
<evidence type="ECO:0000313" key="2">
    <source>
        <dbReference type="Proteomes" id="UP000790709"/>
    </source>
</evidence>
<dbReference type="EMBL" id="MU266348">
    <property type="protein sequence ID" value="KAH7928876.1"/>
    <property type="molecule type" value="Genomic_DNA"/>
</dbReference>
<organism evidence="1 2">
    <name type="scientific">Leucogyrophana mollusca</name>
    <dbReference type="NCBI Taxonomy" id="85980"/>
    <lineage>
        <taxon>Eukaryota</taxon>
        <taxon>Fungi</taxon>
        <taxon>Dikarya</taxon>
        <taxon>Basidiomycota</taxon>
        <taxon>Agaricomycotina</taxon>
        <taxon>Agaricomycetes</taxon>
        <taxon>Agaricomycetidae</taxon>
        <taxon>Boletales</taxon>
        <taxon>Boletales incertae sedis</taxon>
        <taxon>Leucogyrophana</taxon>
    </lineage>
</organism>
<dbReference type="Proteomes" id="UP000790709">
    <property type="component" value="Unassembled WGS sequence"/>
</dbReference>
<keyword evidence="2" id="KW-1185">Reference proteome</keyword>
<sequence>MAGKLPPQAQRMRMIIVTVPIIGATSYVLYERLVLGKPRRTLPKSNPTTPAKPESSEFLPEAAGQNGGSSFKGA</sequence>
<name>A0ACB8BUZ5_9AGAM</name>
<gene>
    <name evidence="1" type="ORF">BV22DRAFT_1003975</name>
</gene>
<comment type="caution">
    <text evidence="1">The sequence shown here is derived from an EMBL/GenBank/DDBJ whole genome shotgun (WGS) entry which is preliminary data.</text>
</comment>
<accession>A0ACB8BUZ5</accession>
<protein>
    <submittedName>
        <fullName evidence="1">Uncharacterized protein</fullName>
    </submittedName>
</protein>
<reference evidence="1" key="1">
    <citation type="journal article" date="2021" name="New Phytol.">
        <title>Evolutionary innovations through gain and loss of genes in the ectomycorrhizal Boletales.</title>
        <authorList>
            <person name="Wu G."/>
            <person name="Miyauchi S."/>
            <person name="Morin E."/>
            <person name="Kuo A."/>
            <person name="Drula E."/>
            <person name="Varga T."/>
            <person name="Kohler A."/>
            <person name="Feng B."/>
            <person name="Cao Y."/>
            <person name="Lipzen A."/>
            <person name="Daum C."/>
            <person name="Hundley H."/>
            <person name="Pangilinan J."/>
            <person name="Johnson J."/>
            <person name="Barry K."/>
            <person name="LaButti K."/>
            <person name="Ng V."/>
            <person name="Ahrendt S."/>
            <person name="Min B."/>
            <person name="Choi I.G."/>
            <person name="Park H."/>
            <person name="Plett J.M."/>
            <person name="Magnuson J."/>
            <person name="Spatafora J.W."/>
            <person name="Nagy L.G."/>
            <person name="Henrissat B."/>
            <person name="Grigoriev I.V."/>
            <person name="Yang Z.L."/>
            <person name="Xu J."/>
            <person name="Martin F.M."/>
        </authorList>
    </citation>
    <scope>NUCLEOTIDE SEQUENCE</scope>
    <source>
        <strain evidence="1">KUC20120723A-06</strain>
    </source>
</reference>
<evidence type="ECO:0000313" key="1">
    <source>
        <dbReference type="EMBL" id="KAH7928876.1"/>
    </source>
</evidence>